<comment type="caution">
    <text evidence="1">The sequence shown here is derived from an EMBL/GenBank/DDBJ whole genome shotgun (WGS) entry which is preliminary data.</text>
</comment>
<gene>
    <name evidence="1" type="ORF">CTRU02_215596</name>
</gene>
<organism evidence="1 2">
    <name type="scientific">Colletotrichum truncatum</name>
    <name type="common">Anthracnose fungus</name>
    <name type="synonym">Colletotrichum capsici</name>
    <dbReference type="NCBI Taxonomy" id="5467"/>
    <lineage>
        <taxon>Eukaryota</taxon>
        <taxon>Fungi</taxon>
        <taxon>Dikarya</taxon>
        <taxon>Ascomycota</taxon>
        <taxon>Pezizomycotina</taxon>
        <taxon>Sordariomycetes</taxon>
        <taxon>Hypocreomycetidae</taxon>
        <taxon>Glomerellales</taxon>
        <taxon>Glomerellaceae</taxon>
        <taxon>Colletotrichum</taxon>
        <taxon>Colletotrichum truncatum species complex</taxon>
    </lineage>
</organism>
<sequence>MEDFVVTVQRSLDYFYNLSPLILLPSIFNGISLAPLRRWFWEQSTCSREFNNDDSFYRDLLIWTSNHRGLSQERHQLVGWDDQHWMVFLRLLTPSNGAERSHNSGLIYTPRAGSTLFWHENWPFWIHRNINRQRPGARIETITLYVLGRDAEPLDKLIRQIKEDYFDKTTKAWIYTTDLSGNTPNWKKRAKPERDLSTIAIKSGMKKSLLSDMGWFLDPDQAKWRQERGIPNRRGYLFSGPPGTGKTSLSVALSNHFCLPIYCINSGSTKIDDESLTTLFEILPKDCIVLLEDIDASGVTQERKVNNSENLGGLTLSGLLNIIDGAAAQENRILIMTTNHRDKLDEALLRPGRVDMKLQFELIDESCAEQLFLSIYGKPDATEKGNYREEDRLAAASFAQKITPGVASAAEVQNFLLMVDDPQVALEKCASWFKEISKNLENGLFQAA</sequence>
<dbReference type="Proteomes" id="UP000805649">
    <property type="component" value="Unassembled WGS sequence"/>
</dbReference>
<protein>
    <submittedName>
        <fullName evidence="1">Uncharacterized protein</fullName>
    </submittedName>
</protein>
<evidence type="ECO:0000313" key="2">
    <source>
        <dbReference type="Proteomes" id="UP000805649"/>
    </source>
</evidence>
<dbReference type="EMBL" id="VUJX02000017">
    <property type="protein sequence ID" value="KAL0929430.1"/>
    <property type="molecule type" value="Genomic_DNA"/>
</dbReference>
<accession>A0ACC3YC77</accession>
<proteinExistence type="predicted"/>
<reference evidence="1 2" key="1">
    <citation type="journal article" date="2020" name="Phytopathology">
        <title>Genome Sequence Resources of Colletotrichum truncatum, C. plurivorum, C. musicola, and C. sojae: Four Species Pathogenic to Soybean (Glycine max).</title>
        <authorList>
            <person name="Rogerio F."/>
            <person name="Boufleur T.R."/>
            <person name="Ciampi-Guillardi M."/>
            <person name="Sukno S.A."/>
            <person name="Thon M.R."/>
            <person name="Massola Junior N.S."/>
            <person name="Baroncelli R."/>
        </authorList>
    </citation>
    <scope>NUCLEOTIDE SEQUENCE [LARGE SCALE GENOMIC DNA]</scope>
    <source>
        <strain evidence="1 2">CMES1059</strain>
    </source>
</reference>
<name>A0ACC3YC77_COLTU</name>
<keyword evidence="2" id="KW-1185">Reference proteome</keyword>
<evidence type="ECO:0000313" key="1">
    <source>
        <dbReference type="EMBL" id="KAL0929430.1"/>
    </source>
</evidence>